<reference evidence="4 5" key="1">
    <citation type="submission" date="2024-03" db="EMBL/GenBank/DDBJ databases">
        <title>Human intestinal bacterial collection.</title>
        <authorList>
            <person name="Pauvert C."/>
            <person name="Hitch T.C.A."/>
            <person name="Clavel T."/>
        </authorList>
    </citation>
    <scope>NUCLEOTIDE SEQUENCE [LARGE SCALE GENOMIC DNA]</scope>
    <source>
        <strain evidence="4 5">CLA-AP-H27</strain>
    </source>
</reference>
<name>A0ABV1HNJ2_9FIRM</name>
<gene>
    <name evidence="4" type="ORF">WMO41_12080</name>
</gene>
<evidence type="ECO:0000256" key="3">
    <source>
        <dbReference type="SAM" id="Phobius"/>
    </source>
</evidence>
<dbReference type="InterPro" id="IPR050768">
    <property type="entry name" value="UPF0353/GerABKA_families"/>
</dbReference>
<feature type="transmembrane region" description="Helical" evidence="3">
    <location>
        <begin position="409"/>
        <end position="434"/>
    </location>
</feature>
<accession>A0ABV1HNJ2</accession>
<keyword evidence="3" id="KW-1133">Transmembrane helix</keyword>
<evidence type="ECO:0000313" key="4">
    <source>
        <dbReference type="EMBL" id="MEQ2563890.1"/>
    </source>
</evidence>
<organism evidence="4 5">
    <name type="scientific">Ventrimonas faecis</name>
    <dbReference type="NCBI Taxonomy" id="3133170"/>
    <lineage>
        <taxon>Bacteria</taxon>
        <taxon>Bacillati</taxon>
        <taxon>Bacillota</taxon>
        <taxon>Clostridia</taxon>
        <taxon>Lachnospirales</taxon>
        <taxon>Lachnospiraceae</taxon>
        <taxon>Ventrimonas</taxon>
    </lineage>
</organism>
<comment type="caution">
    <text evidence="4">The sequence shown here is derived from an EMBL/GenBank/DDBJ whole genome shotgun (WGS) entry which is preliminary data.</text>
</comment>
<keyword evidence="3" id="KW-0812">Transmembrane</keyword>
<evidence type="ECO:0000313" key="5">
    <source>
        <dbReference type="Proteomes" id="UP001437460"/>
    </source>
</evidence>
<comment type="similarity">
    <text evidence="1">Belongs to the GerABKA family.</text>
</comment>
<dbReference type="PIRSF" id="PIRSF005690">
    <property type="entry name" value="GerBA"/>
    <property type="match status" value="1"/>
</dbReference>
<dbReference type="EMBL" id="JBBMFJ010000027">
    <property type="protein sequence ID" value="MEQ2563890.1"/>
    <property type="molecule type" value="Genomic_DNA"/>
</dbReference>
<dbReference type="RefSeq" id="WP_349229966.1">
    <property type="nucleotide sequence ID" value="NZ_JBBMFJ010000027.1"/>
</dbReference>
<protein>
    <submittedName>
        <fullName evidence="4">Spore germination protein</fullName>
    </submittedName>
</protein>
<dbReference type="PANTHER" id="PTHR22550:SF9">
    <property type="entry name" value="STAGE V SPORULATION PROTEIN AF"/>
    <property type="match status" value="1"/>
</dbReference>
<keyword evidence="2 3" id="KW-0472">Membrane</keyword>
<sequence>MQFSKNLEDNLEHLKQTLSLEKNFDVVYRVISIGGKKGCLLFVDGLTKDEVLLKVLQAWWSIKPEDMPTDAHGFSKKYMPYGEVGLIANEEDMIVQLLSGITAVLIDGYDKCLMLDCRTYPARSVGEPEKDKVLRGSRDGFVETLIFNTALIRRRIRDPKLIMEILSAGNSSHTDIAVCYMEGRVDEALLKNIRNRIKNLQVDALTMNQESLAEGIFPHKWYNPFPKFKFSERPDTAAACILEGNIVILVDNSPAAMVLPSSVFDIIEEADDYYFPPVTGTYLRLSRMMTAILCLLLTPTWLLGMMHADALPEWLAFTKLSDVTYVPLIFQLLILEFAIDGLRLAAINTPNMLTTPLSVIAGIVLGEYSVKSGWFNSETMLYMAFVTIANYSQSSFELGYALKFMRVILLLLTAVFDVWGYITGFVIAVCAIVFNKTIAGKSYIYPIIPFSWKELKKRFFRGRLPVIPESQNADVNR</sequence>
<dbReference type="Proteomes" id="UP001437460">
    <property type="component" value="Unassembled WGS sequence"/>
</dbReference>
<proteinExistence type="inferred from homology"/>
<dbReference type="PANTHER" id="PTHR22550">
    <property type="entry name" value="SPORE GERMINATION PROTEIN"/>
    <property type="match status" value="1"/>
</dbReference>
<keyword evidence="5" id="KW-1185">Reference proteome</keyword>
<evidence type="ECO:0000256" key="1">
    <source>
        <dbReference type="ARBA" id="ARBA00005278"/>
    </source>
</evidence>
<evidence type="ECO:0000256" key="2">
    <source>
        <dbReference type="ARBA" id="ARBA00023136"/>
    </source>
</evidence>
<dbReference type="InterPro" id="IPR004995">
    <property type="entry name" value="Spore_Ger"/>
</dbReference>
<dbReference type="Pfam" id="PF03323">
    <property type="entry name" value="GerA"/>
    <property type="match status" value="1"/>
</dbReference>